<protein>
    <submittedName>
        <fullName evidence="2">Uncharacterized protein</fullName>
    </submittedName>
</protein>
<proteinExistence type="predicted"/>
<dbReference type="OrthoDB" id="3354175at2759"/>
<dbReference type="InParanoid" id="A0A409XZ56"/>
<name>A0A409XZ56_PSICY</name>
<evidence type="ECO:0000313" key="2">
    <source>
        <dbReference type="EMBL" id="PPQ96036.1"/>
    </source>
</evidence>
<feature type="transmembrane region" description="Helical" evidence="1">
    <location>
        <begin position="132"/>
        <end position="151"/>
    </location>
</feature>
<feature type="transmembrane region" description="Helical" evidence="1">
    <location>
        <begin position="100"/>
        <end position="120"/>
    </location>
</feature>
<keyword evidence="1" id="KW-1133">Transmembrane helix</keyword>
<keyword evidence="1" id="KW-0812">Transmembrane</keyword>
<gene>
    <name evidence="2" type="ORF">CVT25_013898</name>
</gene>
<comment type="caution">
    <text evidence="2">The sequence shown here is derived from an EMBL/GenBank/DDBJ whole genome shotgun (WGS) entry which is preliminary data.</text>
</comment>
<dbReference type="STRING" id="93625.A0A409XZ56"/>
<evidence type="ECO:0000256" key="1">
    <source>
        <dbReference type="SAM" id="Phobius"/>
    </source>
</evidence>
<dbReference type="EMBL" id="NHYD01000002">
    <property type="protein sequence ID" value="PPQ96036.1"/>
    <property type="molecule type" value="Genomic_DNA"/>
</dbReference>
<feature type="transmembrane region" description="Helical" evidence="1">
    <location>
        <begin position="243"/>
        <end position="266"/>
    </location>
</feature>
<feature type="transmembrane region" description="Helical" evidence="1">
    <location>
        <begin position="171"/>
        <end position="191"/>
    </location>
</feature>
<dbReference type="AlphaFoldDB" id="A0A409XZ56"/>
<organism evidence="2 3">
    <name type="scientific">Psilocybe cyanescens</name>
    <dbReference type="NCBI Taxonomy" id="93625"/>
    <lineage>
        <taxon>Eukaryota</taxon>
        <taxon>Fungi</taxon>
        <taxon>Dikarya</taxon>
        <taxon>Basidiomycota</taxon>
        <taxon>Agaricomycotina</taxon>
        <taxon>Agaricomycetes</taxon>
        <taxon>Agaricomycetidae</taxon>
        <taxon>Agaricales</taxon>
        <taxon>Agaricineae</taxon>
        <taxon>Strophariaceae</taxon>
        <taxon>Psilocybe</taxon>
    </lineage>
</organism>
<sequence length="322" mass="35128">MVDSVGVDTATLAAFFVEAVLYGLLIVLSAASIAVIFRRSRMLKDPLNKPMIVASVLMLILATVHISADFRRLLDAFVRHSSHTTEGTKAYLRRVSAPTYLLQSTAYGMQTLVGDAFMLYRVYLVWNGNRWIVLPLLVCYIASAAAGLGAVQGFARATPHDSIFNGSLMQWSVSFFVLTLFTNFTCTLLIASRIWWIHRGMKTIVSGESMLPAMVIIIESGSLYSACLIILLATYIGKSYLQYIALAAVTQCIGIAFSMVILRVALGISNESGKARTQRITTLAFGPAADVETTTTDDSEPRFTIGLEPSRGYKAAARKIGE</sequence>
<keyword evidence="3" id="KW-1185">Reference proteome</keyword>
<keyword evidence="1" id="KW-0472">Membrane</keyword>
<dbReference type="Proteomes" id="UP000283269">
    <property type="component" value="Unassembled WGS sequence"/>
</dbReference>
<feature type="transmembrane region" description="Helical" evidence="1">
    <location>
        <begin position="49"/>
        <end position="68"/>
    </location>
</feature>
<feature type="transmembrane region" description="Helical" evidence="1">
    <location>
        <begin position="12"/>
        <end position="37"/>
    </location>
</feature>
<reference evidence="2 3" key="1">
    <citation type="journal article" date="2018" name="Evol. Lett.">
        <title>Horizontal gene cluster transfer increased hallucinogenic mushroom diversity.</title>
        <authorList>
            <person name="Reynolds H.T."/>
            <person name="Vijayakumar V."/>
            <person name="Gluck-Thaler E."/>
            <person name="Korotkin H.B."/>
            <person name="Matheny P.B."/>
            <person name="Slot J.C."/>
        </authorList>
    </citation>
    <scope>NUCLEOTIDE SEQUENCE [LARGE SCALE GENOMIC DNA]</scope>
    <source>
        <strain evidence="2 3">2631</strain>
    </source>
</reference>
<evidence type="ECO:0000313" key="3">
    <source>
        <dbReference type="Proteomes" id="UP000283269"/>
    </source>
</evidence>
<feature type="transmembrane region" description="Helical" evidence="1">
    <location>
        <begin position="211"/>
        <end position="237"/>
    </location>
</feature>
<accession>A0A409XZ56</accession>